<dbReference type="InterPro" id="IPR003591">
    <property type="entry name" value="Leu-rich_rpt_typical-subtyp"/>
</dbReference>
<dbReference type="CDD" id="cd22687">
    <property type="entry name" value="FHA_MCRS1"/>
    <property type="match status" value="1"/>
</dbReference>
<dbReference type="Pfam" id="PF23598">
    <property type="entry name" value="LRR_14"/>
    <property type="match status" value="1"/>
</dbReference>
<dbReference type="SUPFAM" id="SSF49879">
    <property type="entry name" value="SMAD/FHA domain"/>
    <property type="match status" value="1"/>
</dbReference>
<dbReference type="PROSITE" id="PS50006">
    <property type="entry name" value="FHA_DOMAIN"/>
    <property type="match status" value="1"/>
</dbReference>
<keyword evidence="5" id="KW-1185">Reference proteome</keyword>
<keyword evidence="1" id="KW-0433">Leucine-rich repeat</keyword>
<dbReference type="InterPro" id="IPR001611">
    <property type="entry name" value="Leu-rich_rpt"/>
</dbReference>
<dbReference type="InterPro" id="IPR055414">
    <property type="entry name" value="LRR_R13L4/SHOC2-like"/>
</dbReference>
<name>A0A7J7CPJ7_TRIWF</name>
<dbReference type="InterPro" id="IPR008984">
    <property type="entry name" value="SMAD_FHA_dom_sf"/>
</dbReference>
<dbReference type="EMBL" id="JAAARO010000014">
    <property type="protein sequence ID" value="KAF5735984.1"/>
    <property type="molecule type" value="Genomic_DNA"/>
</dbReference>
<proteinExistence type="predicted"/>
<feature type="domain" description="FHA" evidence="3">
    <location>
        <begin position="148"/>
        <end position="204"/>
    </location>
</feature>
<dbReference type="PANTHER" id="PTHR48065">
    <property type="entry name" value="OS10G0469600 PROTEIN"/>
    <property type="match status" value="1"/>
</dbReference>
<dbReference type="PRINTS" id="PR00019">
    <property type="entry name" value="LEURICHRPT"/>
</dbReference>
<dbReference type="Gene3D" id="2.60.200.20">
    <property type="match status" value="1"/>
</dbReference>
<dbReference type="AlphaFoldDB" id="A0A7J7CPJ7"/>
<gene>
    <name evidence="4" type="ORF">HS088_TW14G00114</name>
</gene>
<dbReference type="InterPro" id="IPR000253">
    <property type="entry name" value="FHA_dom"/>
</dbReference>
<dbReference type="InParanoid" id="A0A7J7CPJ7"/>
<evidence type="ECO:0000313" key="5">
    <source>
        <dbReference type="Proteomes" id="UP000593562"/>
    </source>
</evidence>
<evidence type="ECO:0000313" key="4">
    <source>
        <dbReference type="EMBL" id="KAF5735984.1"/>
    </source>
</evidence>
<comment type="caution">
    <text evidence="4">The sequence shown here is derived from an EMBL/GenBank/DDBJ whole genome shotgun (WGS) entry which is preliminary data.</text>
</comment>
<dbReference type="FunFam" id="3.80.10.10:FF:000221">
    <property type="entry name" value="Leucine-rich repeat receptor-like protein kinase PXL1"/>
    <property type="match status" value="1"/>
</dbReference>
<protein>
    <recommendedName>
        <fullName evidence="3">FHA domain-containing protein</fullName>
    </recommendedName>
</protein>
<dbReference type="FunFam" id="3.80.10.10:FF:000716">
    <property type="entry name" value="LRR receptor-like serine/threonine-protein kinase GSO1"/>
    <property type="match status" value="1"/>
</dbReference>
<dbReference type="Gene3D" id="3.80.10.10">
    <property type="entry name" value="Ribonuclease Inhibitor"/>
    <property type="match status" value="2"/>
</dbReference>
<dbReference type="SUPFAM" id="SSF52058">
    <property type="entry name" value="L domain-like"/>
    <property type="match status" value="1"/>
</dbReference>
<sequence length="607" mass="67282">MFSRIAPRNRSQLRSAFANSSFASDGVFDRSLSSRYSSDTPLCAIGTIKGLLRPKATTPTTDHEESDDDIPCFSDIEAMILQMDLSPDDEDSNVLEKVSRYQHEDTKKKIIRLEQCAHSSMQRAIASKGAFAILHGCRLKHYIKETEVILGRATDETDVDIDLRREGCANKISRRQALIRMGEDGSFFLKNLGKSSMFVNGKEVTTGQHMHLTPSCLIEIRELAFVFDINHKSVKRYLANAGSKNKGLISLQFCLMSENKLTRSIPSSIGQLSSIQRLFLENNQLSGELPSSIGNLTNLNEMFFSNNNFTGKIPPSFGNLNNLQILDLSRNRLSGELPSQLDKLQQLQTLDLSFNPLGLTSIPNWFQNLKLFRLALANTGMEGQLPNWLSSSSLSTLDLSSNALTGELPRWIGNMTSLSFLNLSNNGFQPSILIEFENLWHLVDLDLHSNRFTGSLNTLFFKQIQLPLGHYNSIDVSNNMFNGPIDESIGERTAMDYITSLELSNNPLGGTIPKSIGKLGRLQVLKLVETGLSGMIPVELTSILLSKNNLSGSIPENVISLKTLQEFDVSNNRLYGQIPPHKALIPVSSFLHNLGLCGAPLPSCKRS</sequence>
<keyword evidence="2" id="KW-0677">Repeat</keyword>
<dbReference type="InterPro" id="IPR032675">
    <property type="entry name" value="LRR_dom_sf"/>
</dbReference>
<dbReference type="PROSITE" id="PS51450">
    <property type="entry name" value="LRR"/>
    <property type="match status" value="1"/>
</dbReference>
<dbReference type="Pfam" id="PF00560">
    <property type="entry name" value="LRR_1"/>
    <property type="match status" value="1"/>
</dbReference>
<accession>A0A7J7CPJ7</accession>
<evidence type="ECO:0000256" key="1">
    <source>
        <dbReference type="ARBA" id="ARBA00022614"/>
    </source>
</evidence>
<evidence type="ECO:0000256" key="2">
    <source>
        <dbReference type="ARBA" id="ARBA00022737"/>
    </source>
</evidence>
<dbReference type="SMART" id="SM00240">
    <property type="entry name" value="FHA"/>
    <property type="match status" value="1"/>
</dbReference>
<dbReference type="Pfam" id="PF00498">
    <property type="entry name" value="FHA"/>
    <property type="match status" value="1"/>
</dbReference>
<dbReference type="PANTHER" id="PTHR48065:SF75">
    <property type="entry name" value="LEUCINE-RICH REPEAT-CONTAINING N-TERMINAL PLANT-TYPE DOMAIN-CONTAINING PROTEIN"/>
    <property type="match status" value="1"/>
</dbReference>
<dbReference type="SMART" id="SM00369">
    <property type="entry name" value="LRR_TYP"/>
    <property type="match status" value="6"/>
</dbReference>
<reference evidence="4 5" key="1">
    <citation type="journal article" date="2020" name="Nat. Commun.">
        <title>Genome of Tripterygium wilfordii and identification of cytochrome P450 involved in triptolide biosynthesis.</title>
        <authorList>
            <person name="Tu L."/>
            <person name="Su P."/>
            <person name="Zhang Z."/>
            <person name="Gao L."/>
            <person name="Wang J."/>
            <person name="Hu T."/>
            <person name="Zhou J."/>
            <person name="Zhang Y."/>
            <person name="Zhao Y."/>
            <person name="Liu Y."/>
            <person name="Song Y."/>
            <person name="Tong Y."/>
            <person name="Lu Y."/>
            <person name="Yang J."/>
            <person name="Xu C."/>
            <person name="Jia M."/>
            <person name="Peters R.J."/>
            <person name="Huang L."/>
            <person name="Gao W."/>
        </authorList>
    </citation>
    <scope>NUCLEOTIDE SEQUENCE [LARGE SCALE GENOMIC DNA]</scope>
    <source>
        <strain evidence="5">cv. XIE 37</strain>
        <tissue evidence="4">Leaf</tissue>
    </source>
</reference>
<evidence type="ECO:0000259" key="3">
    <source>
        <dbReference type="PROSITE" id="PS50006"/>
    </source>
</evidence>
<dbReference type="Proteomes" id="UP000593562">
    <property type="component" value="Unassembled WGS sequence"/>
</dbReference>
<organism evidence="4 5">
    <name type="scientific">Tripterygium wilfordii</name>
    <name type="common">Thunder God vine</name>
    <dbReference type="NCBI Taxonomy" id="458696"/>
    <lineage>
        <taxon>Eukaryota</taxon>
        <taxon>Viridiplantae</taxon>
        <taxon>Streptophyta</taxon>
        <taxon>Embryophyta</taxon>
        <taxon>Tracheophyta</taxon>
        <taxon>Spermatophyta</taxon>
        <taxon>Magnoliopsida</taxon>
        <taxon>eudicotyledons</taxon>
        <taxon>Gunneridae</taxon>
        <taxon>Pentapetalae</taxon>
        <taxon>rosids</taxon>
        <taxon>fabids</taxon>
        <taxon>Celastrales</taxon>
        <taxon>Celastraceae</taxon>
        <taxon>Tripterygium</taxon>
    </lineage>
</organism>